<dbReference type="InterPro" id="IPR029058">
    <property type="entry name" value="AB_hydrolase_fold"/>
</dbReference>
<evidence type="ECO:0000313" key="5">
    <source>
        <dbReference type="Proteomes" id="UP000327044"/>
    </source>
</evidence>
<dbReference type="InterPro" id="IPR050266">
    <property type="entry name" value="AB_hydrolase_sf"/>
</dbReference>
<reference evidence="4 5" key="1">
    <citation type="journal article" date="2018" name="Elife">
        <title>Firefly genomes illuminate parallel origins of bioluminescence in beetles.</title>
        <authorList>
            <person name="Fallon T.R."/>
            <person name="Lower S.E."/>
            <person name="Chang C.H."/>
            <person name="Bessho-Uehara M."/>
            <person name="Martin G.J."/>
            <person name="Bewick A.J."/>
            <person name="Behringer M."/>
            <person name="Debat H.J."/>
            <person name="Wong I."/>
            <person name="Day J.C."/>
            <person name="Suvorov A."/>
            <person name="Silva C.J."/>
            <person name="Stanger-Hall K.F."/>
            <person name="Hall D.W."/>
            <person name="Schmitz R.J."/>
            <person name="Nelson D.R."/>
            <person name="Lewis S.M."/>
            <person name="Shigenobu S."/>
            <person name="Bybee S.M."/>
            <person name="Larracuente A.M."/>
            <person name="Oba Y."/>
            <person name="Weng J.K."/>
        </authorList>
    </citation>
    <scope>NUCLEOTIDE SEQUENCE [LARGE SCALE GENOMIC DNA]</scope>
    <source>
        <strain evidence="4">1611_PpyrPB1</strain>
        <tissue evidence="4">Whole body</tissue>
    </source>
</reference>
<feature type="domain" description="AB hydrolase-1" evidence="3">
    <location>
        <begin position="26"/>
        <end position="147"/>
    </location>
</feature>
<name>A0A5N4AGQ6_PHOPY</name>
<dbReference type="InterPro" id="IPR000073">
    <property type="entry name" value="AB_hydrolase_1"/>
</dbReference>
<organism evidence="4 5">
    <name type="scientific">Photinus pyralis</name>
    <name type="common">Common eastern firefly</name>
    <name type="synonym">Lampyris pyralis</name>
    <dbReference type="NCBI Taxonomy" id="7054"/>
    <lineage>
        <taxon>Eukaryota</taxon>
        <taxon>Metazoa</taxon>
        <taxon>Ecdysozoa</taxon>
        <taxon>Arthropoda</taxon>
        <taxon>Hexapoda</taxon>
        <taxon>Insecta</taxon>
        <taxon>Pterygota</taxon>
        <taxon>Neoptera</taxon>
        <taxon>Endopterygota</taxon>
        <taxon>Coleoptera</taxon>
        <taxon>Polyphaga</taxon>
        <taxon>Elateriformia</taxon>
        <taxon>Elateroidea</taxon>
        <taxon>Lampyridae</taxon>
        <taxon>Lampyrinae</taxon>
        <taxon>Photinus</taxon>
    </lineage>
</organism>
<dbReference type="PANTHER" id="PTHR43798">
    <property type="entry name" value="MONOACYLGLYCEROL LIPASE"/>
    <property type="match status" value="1"/>
</dbReference>
<dbReference type="GO" id="GO:0016020">
    <property type="term" value="C:membrane"/>
    <property type="evidence" value="ECO:0007669"/>
    <property type="project" value="TreeGrafter"/>
</dbReference>
<dbReference type="Proteomes" id="UP000327044">
    <property type="component" value="Unassembled WGS sequence"/>
</dbReference>
<dbReference type="OrthoDB" id="6431331at2759"/>
<dbReference type="InParanoid" id="A0A5N4AGQ6"/>
<evidence type="ECO:0000256" key="1">
    <source>
        <dbReference type="ARBA" id="ARBA00008645"/>
    </source>
</evidence>
<keyword evidence="5" id="KW-1185">Reference proteome</keyword>
<dbReference type="EMBL" id="VVIM01000007">
    <property type="protein sequence ID" value="KAB0796525.1"/>
    <property type="molecule type" value="Genomic_DNA"/>
</dbReference>
<proteinExistence type="inferred from homology"/>
<evidence type="ECO:0000313" key="4">
    <source>
        <dbReference type="EMBL" id="KAB0796525.1"/>
    </source>
</evidence>
<sequence length="295" mass="34230">MATHEVKVPVFWGHIAVKTWGEATDPPILMVHGVRDNAGSFDRLIPMLPPRFYYICPDLPSHGLSSKFPPHTMITSMDYILTLKLILDHFKKEKYIFFGHSYGGQLLMMFAQIYPHYVSKLITLDSFYLLPMPTKSMMSDLVRNINKVIALNNTKQRGIFYLDGVDKIKETRMYENELDEEAAMCLADRCLAEHGKEMYIFSTDARISSRINPFFDLKVIIQMLHHYKITCPFLFIYTTETKEKYSDYCHAMIDAIRTMPKCRIEEISENHDAHLNEPESVAPLISKFLEELSKL</sequence>
<dbReference type="GO" id="GO:0016787">
    <property type="term" value="F:hydrolase activity"/>
    <property type="evidence" value="ECO:0007669"/>
    <property type="project" value="UniProtKB-KW"/>
</dbReference>
<comment type="similarity">
    <text evidence="1">Belongs to the AB hydrolase superfamily.</text>
</comment>
<dbReference type="Gene3D" id="3.40.50.1820">
    <property type="entry name" value="alpha/beta hydrolase"/>
    <property type="match status" value="1"/>
</dbReference>
<evidence type="ECO:0000256" key="2">
    <source>
        <dbReference type="ARBA" id="ARBA00022801"/>
    </source>
</evidence>
<accession>A0A5N4AGQ6</accession>
<dbReference type="PANTHER" id="PTHR43798:SF14">
    <property type="entry name" value="SERINE HYDROLASE-LIKE PROTEIN DDB_G0286239"/>
    <property type="match status" value="1"/>
</dbReference>
<dbReference type="AlphaFoldDB" id="A0A5N4AGQ6"/>
<comment type="caution">
    <text evidence="4">The sequence shown here is derived from an EMBL/GenBank/DDBJ whole genome shotgun (WGS) entry which is preliminary data.</text>
</comment>
<gene>
    <name evidence="4" type="ORF">PPYR_10586</name>
</gene>
<protein>
    <submittedName>
        <fullName evidence="4">Lantern alpha beta hydrolase 2</fullName>
    </submittedName>
</protein>
<dbReference type="SUPFAM" id="SSF53474">
    <property type="entry name" value="alpha/beta-Hydrolases"/>
    <property type="match status" value="1"/>
</dbReference>
<keyword evidence="2 4" id="KW-0378">Hydrolase</keyword>
<evidence type="ECO:0000259" key="3">
    <source>
        <dbReference type="Pfam" id="PF00561"/>
    </source>
</evidence>
<dbReference type="Pfam" id="PF00561">
    <property type="entry name" value="Abhydrolase_1"/>
    <property type="match status" value="1"/>
</dbReference>